<dbReference type="Gene3D" id="1.10.287.130">
    <property type="match status" value="1"/>
</dbReference>
<keyword evidence="3" id="KW-0597">Phosphoprotein</keyword>
<evidence type="ECO:0000256" key="6">
    <source>
        <dbReference type="ARBA" id="ARBA00023012"/>
    </source>
</evidence>
<keyword evidence="9" id="KW-1185">Reference proteome</keyword>
<dbReference type="SUPFAM" id="SSF47384">
    <property type="entry name" value="Homodimeric domain of signal transducing histidine kinase"/>
    <property type="match status" value="1"/>
</dbReference>
<dbReference type="SMART" id="SM00388">
    <property type="entry name" value="HisKA"/>
    <property type="match status" value="1"/>
</dbReference>
<proteinExistence type="predicted"/>
<dbReference type="Gene3D" id="3.30.565.10">
    <property type="entry name" value="Histidine kinase-like ATPase, C-terminal domain"/>
    <property type="match status" value="1"/>
</dbReference>
<evidence type="ECO:0000313" key="8">
    <source>
        <dbReference type="EMBL" id="MBM6738457.1"/>
    </source>
</evidence>
<dbReference type="RefSeq" id="WP_205156096.1">
    <property type="nucleotide sequence ID" value="NZ_JACLYY010000009.1"/>
</dbReference>
<name>A0ABS2E9Z1_9FIRM</name>
<evidence type="ECO:0000256" key="3">
    <source>
        <dbReference type="ARBA" id="ARBA00022553"/>
    </source>
</evidence>
<keyword evidence="4" id="KW-0808">Transferase</keyword>
<evidence type="ECO:0000256" key="2">
    <source>
        <dbReference type="ARBA" id="ARBA00012438"/>
    </source>
</evidence>
<evidence type="ECO:0000256" key="1">
    <source>
        <dbReference type="ARBA" id="ARBA00000085"/>
    </source>
</evidence>
<comment type="caution">
    <text evidence="8">The sequence shown here is derived from an EMBL/GenBank/DDBJ whole genome shotgun (WGS) entry which is preliminary data.</text>
</comment>
<evidence type="ECO:0000256" key="4">
    <source>
        <dbReference type="ARBA" id="ARBA00022679"/>
    </source>
</evidence>
<evidence type="ECO:0000313" key="9">
    <source>
        <dbReference type="Proteomes" id="UP000716906"/>
    </source>
</evidence>
<sequence>MFTSTDYDKLQQLMAKSPENRALIEKLLASHEESLSTISHEIRNPLTLVYSTLQLLESRHPGIASDRYWVSMREDVEYMQQLLTDLSSLNHSRSLFLTEFSFRSFMEQIVLSFAASCAESPVEFTSRLAPDLPSFRGDRVKLREVFLNLLRNARESIDGKGSIRLDAACSSSEIVVAIRDTGCGISQEHLDHIFEPFVTFKKGGTGLGLAIADRTVRAHGGKISVTSAVNAGTEFRVSLPV</sequence>
<dbReference type="SMART" id="SM00387">
    <property type="entry name" value="HATPase_c"/>
    <property type="match status" value="1"/>
</dbReference>
<dbReference type="InterPro" id="IPR003594">
    <property type="entry name" value="HATPase_dom"/>
</dbReference>
<evidence type="ECO:0000259" key="7">
    <source>
        <dbReference type="PROSITE" id="PS50109"/>
    </source>
</evidence>
<dbReference type="EMBL" id="JACLYY010000009">
    <property type="protein sequence ID" value="MBM6738457.1"/>
    <property type="molecule type" value="Genomic_DNA"/>
</dbReference>
<reference evidence="8 9" key="1">
    <citation type="journal article" date="2021" name="Sci. Rep.">
        <title>The distribution of antibiotic resistance genes in chicken gut microbiota commensals.</title>
        <authorList>
            <person name="Juricova H."/>
            <person name="Matiasovicova J."/>
            <person name="Kubasova T."/>
            <person name="Cejkova D."/>
            <person name="Rychlik I."/>
        </authorList>
    </citation>
    <scope>NUCLEOTIDE SEQUENCE [LARGE SCALE GENOMIC DNA]</scope>
    <source>
        <strain evidence="8 9">An773</strain>
    </source>
</reference>
<dbReference type="InterPro" id="IPR050736">
    <property type="entry name" value="Sensor_HK_Regulatory"/>
</dbReference>
<dbReference type="SUPFAM" id="SSF55874">
    <property type="entry name" value="ATPase domain of HSP90 chaperone/DNA topoisomerase II/histidine kinase"/>
    <property type="match status" value="1"/>
</dbReference>
<dbReference type="InterPro" id="IPR004358">
    <property type="entry name" value="Sig_transdc_His_kin-like_C"/>
</dbReference>
<dbReference type="InterPro" id="IPR036097">
    <property type="entry name" value="HisK_dim/P_sf"/>
</dbReference>
<dbReference type="PROSITE" id="PS50109">
    <property type="entry name" value="HIS_KIN"/>
    <property type="match status" value="1"/>
</dbReference>
<dbReference type="PANTHER" id="PTHR43711:SF26">
    <property type="entry name" value="SENSOR HISTIDINE KINASE RCSC"/>
    <property type="match status" value="1"/>
</dbReference>
<dbReference type="Pfam" id="PF02518">
    <property type="entry name" value="HATPase_c"/>
    <property type="match status" value="1"/>
</dbReference>
<dbReference type="EC" id="2.7.13.3" evidence="2"/>
<accession>A0ABS2E9Z1</accession>
<dbReference type="GO" id="GO:0016301">
    <property type="term" value="F:kinase activity"/>
    <property type="evidence" value="ECO:0007669"/>
    <property type="project" value="UniProtKB-KW"/>
</dbReference>
<gene>
    <name evidence="8" type="ORF">H7U36_10165</name>
</gene>
<dbReference type="InterPro" id="IPR003661">
    <property type="entry name" value="HisK_dim/P_dom"/>
</dbReference>
<keyword evidence="6" id="KW-0902">Two-component regulatory system</keyword>
<dbReference type="CDD" id="cd00082">
    <property type="entry name" value="HisKA"/>
    <property type="match status" value="1"/>
</dbReference>
<dbReference type="Pfam" id="PF00512">
    <property type="entry name" value="HisKA"/>
    <property type="match status" value="1"/>
</dbReference>
<dbReference type="InterPro" id="IPR036890">
    <property type="entry name" value="HATPase_C_sf"/>
</dbReference>
<dbReference type="PRINTS" id="PR00344">
    <property type="entry name" value="BCTRLSENSOR"/>
</dbReference>
<dbReference type="Proteomes" id="UP000716906">
    <property type="component" value="Unassembled WGS sequence"/>
</dbReference>
<feature type="domain" description="Histidine kinase" evidence="7">
    <location>
        <begin position="37"/>
        <end position="241"/>
    </location>
</feature>
<evidence type="ECO:0000256" key="5">
    <source>
        <dbReference type="ARBA" id="ARBA00022777"/>
    </source>
</evidence>
<keyword evidence="5 8" id="KW-0418">Kinase</keyword>
<dbReference type="PANTHER" id="PTHR43711">
    <property type="entry name" value="TWO-COMPONENT HISTIDINE KINASE"/>
    <property type="match status" value="1"/>
</dbReference>
<organism evidence="8 9">
    <name type="scientific">Faecalicatena fissicatena</name>
    <dbReference type="NCBI Taxonomy" id="290055"/>
    <lineage>
        <taxon>Bacteria</taxon>
        <taxon>Bacillati</taxon>
        <taxon>Bacillota</taxon>
        <taxon>Clostridia</taxon>
        <taxon>Lachnospirales</taxon>
        <taxon>Lachnospiraceae</taxon>
        <taxon>Faecalicatena</taxon>
    </lineage>
</organism>
<comment type="catalytic activity">
    <reaction evidence="1">
        <text>ATP + protein L-histidine = ADP + protein N-phospho-L-histidine.</text>
        <dbReference type="EC" id="2.7.13.3"/>
    </reaction>
</comment>
<dbReference type="InterPro" id="IPR005467">
    <property type="entry name" value="His_kinase_dom"/>
</dbReference>
<protein>
    <recommendedName>
        <fullName evidence="2">histidine kinase</fullName>
        <ecNumber evidence="2">2.7.13.3</ecNumber>
    </recommendedName>
</protein>